<protein>
    <submittedName>
        <fullName evidence="6">AMP dependent CoA ligase, putative</fullName>
        <ecNumber evidence="6">6.2.1.26</ecNumber>
    </submittedName>
</protein>
<dbReference type="Pfam" id="PF13193">
    <property type="entry name" value="AMP-binding_C"/>
    <property type="match status" value="1"/>
</dbReference>
<dbReference type="InterPro" id="IPR025110">
    <property type="entry name" value="AMP-bd_C"/>
</dbReference>
<dbReference type="InterPro" id="IPR045851">
    <property type="entry name" value="AMP-bd_C_sf"/>
</dbReference>
<evidence type="ECO:0000256" key="4">
    <source>
        <dbReference type="ARBA" id="ARBA00022741"/>
    </source>
</evidence>
<dbReference type="AlphaFoldDB" id="B9TP44"/>
<dbReference type="STRING" id="3988.B9TP44"/>
<dbReference type="Gene3D" id="3.40.50.12780">
    <property type="entry name" value="N-terminal domain of ligase-like"/>
    <property type="match status" value="1"/>
</dbReference>
<dbReference type="SUPFAM" id="SSF56801">
    <property type="entry name" value="Acetyl-CoA synthetase-like"/>
    <property type="match status" value="1"/>
</dbReference>
<comment type="similarity">
    <text evidence="2">Belongs to the ATP-dependent AMP-binding enzyme family.</text>
</comment>
<evidence type="ECO:0000256" key="3">
    <source>
        <dbReference type="ARBA" id="ARBA00022598"/>
    </source>
</evidence>
<evidence type="ECO:0000313" key="7">
    <source>
        <dbReference type="Proteomes" id="UP000008311"/>
    </source>
</evidence>
<feature type="domain" description="AMP-binding enzyme C-terminal" evidence="5">
    <location>
        <begin position="63"/>
        <end position="138"/>
    </location>
</feature>
<dbReference type="GO" id="GO:0008756">
    <property type="term" value="F:o-succinylbenzoate-CoA ligase activity"/>
    <property type="evidence" value="ECO:0007669"/>
    <property type="project" value="UniProtKB-EC"/>
</dbReference>
<evidence type="ECO:0000256" key="1">
    <source>
        <dbReference type="ARBA" id="ARBA00004514"/>
    </source>
</evidence>
<gene>
    <name evidence="6" type="ORF">RCOM_2024600</name>
</gene>
<reference evidence="7" key="1">
    <citation type="journal article" date="2010" name="Nat. Biotechnol.">
        <title>Draft genome sequence of the oilseed species Ricinus communis.</title>
        <authorList>
            <person name="Chan A.P."/>
            <person name="Crabtree J."/>
            <person name="Zhao Q."/>
            <person name="Lorenzi H."/>
            <person name="Orvis J."/>
            <person name="Puiu D."/>
            <person name="Melake-Berhan A."/>
            <person name="Jones K.M."/>
            <person name="Redman J."/>
            <person name="Chen G."/>
            <person name="Cahoon E.B."/>
            <person name="Gedil M."/>
            <person name="Stanke M."/>
            <person name="Haas B.J."/>
            <person name="Wortman J.R."/>
            <person name="Fraser-Liggett C.M."/>
            <person name="Ravel J."/>
            <person name="Rabinowicz P.D."/>
        </authorList>
    </citation>
    <scope>NUCLEOTIDE SEQUENCE [LARGE SCALE GENOMIC DNA]</scope>
    <source>
        <strain evidence="7">cv. Hale</strain>
    </source>
</reference>
<keyword evidence="7" id="KW-1185">Reference proteome</keyword>
<dbReference type="CDD" id="cd04433">
    <property type="entry name" value="AFD_class_I"/>
    <property type="match status" value="1"/>
</dbReference>
<dbReference type="PANTHER" id="PTHR43201:SF5">
    <property type="entry name" value="MEDIUM-CHAIN ACYL-COA LIGASE ACSF2, MITOCHONDRIAL"/>
    <property type="match status" value="1"/>
</dbReference>
<evidence type="ECO:0000259" key="5">
    <source>
        <dbReference type="Pfam" id="PF13193"/>
    </source>
</evidence>
<comment type="subcellular location">
    <subcellularLocation>
        <location evidence="1">Cytoplasm</location>
        <location evidence="1">Cytosol</location>
    </subcellularLocation>
</comment>
<name>B9TP44_RICCO</name>
<dbReference type="GO" id="GO:0000166">
    <property type="term" value="F:nucleotide binding"/>
    <property type="evidence" value="ECO:0007669"/>
    <property type="project" value="UniProtKB-KW"/>
</dbReference>
<proteinExistence type="inferred from homology"/>
<dbReference type="GO" id="GO:0031956">
    <property type="term" value="F:medium-chain fatty acid-CoA ligase activity"/>
    <property type="evidence" value="ECO:0007669"/>
    <property type="project" value="UniProtKB-ARBA"/>
</dbReference>
<dbReference type="EMBL" id="EQ994518">
    <property type="protein sequence ID" value="EEF22371.1"/>
    <property type="molecule type" value="Genomic_DNA"/>
</dbReference>
<accession>B9TP44</accession>
<evidence type="ECO:0000256" key="2">
    <source>
        <dbReference type="ARBA" id="ARBA00006432"/>
    </source>
</evidence>
<dbReference type="FunFam" id="3.30.300.30:FF:000008">
    <property type="entry name" value="2,3-dihydroxybenzoate-AMP ligase"/>
    <property type="match status" value="1"/>
</dbReference>
<keyword evidence="4" id="KW-0547">Nucleotide-binding</keyword>
<dbReference type="PANTHER" id="PTHR43201">
    <property type="entry name" value="ACYL-COA SYNTHETASE"/>
    <property type="match status" value="1"/>
</dbReference>
<evidence type="ECO:0000313" key="6">
    <source>
        <dbReference type="EMBL" id="EEF22371.1"/>
    </source>
</evidence>
<sequence>MYARAASLLKRYHKASELTSSVFKDGWFRTGDIGYIDADGYVYITGRLKDLIIRGGANIAPLEIENVLIKLNGVQSVAVVGVPDRLYGEVPIAYVVRERDSNISSDDLAAFAKTHLADFKVPKYFLFRDELPLGSTGKIDKKALKKQWEIDAASVEN</sequence>
<dbReference type="Proteomes" id="UP000008311">
    <property type="component" value="Unassembled WGS sequence"/>
</dbReference>
<dbReference type="eggNOG" id="KOG1176">
    <property type="taxonomic scope" value="Eukaryota"/>
</dbReference>
<dbReference type="InParanoid" id="B9TP44"/>
<keyword evidence="3 6" id="KW-0436">Ligase</keyword>
<dbReference type="Gene3D" id="3.30.300.30">
    <property type="match status" value="1"/>
</dbReference>
<dbReference type="GO" id="GO:0005829">
    <property type="term" value="C:cytosol"/>
    <property type="evidence" value="ECO:0007669"/>
    <property type="project" value="UniProtKB-SubCell"/>
</dbReference>
<dbReference type="InterPro" id="IPR042099">
    <property type="entry name" value="ANL_N_sf"/>
</dbReference>
<dbReference type="EC" id="6.2.1.26" evidence="6"/>
<organism evidence="6 7">
    <name type="scientific">Ricinus communis</name>
    <name type="common">Castor bean</name>
    <dbReference type="NCBI Taxonomy" id="3988"/>
    <lineage>
        <taxon>Eukaryota</taxon>
        <taxon>Viridiplantae</taxon>
        <taxon>Streptophyta</taxon>
        <taxon>Embryophyta</taxon>
        <taxon>Tracheophyta</taxon>
        <taxon>Spermatophyta</taxon>
        <taxon>Magnoliopsida</taxon>
        <taxon>eudicotyledons</taxon>
        <taxon>Gunneridae</taxon>
        <taxon>Pentapetalae</taxon>
        <taxon>rosids</taxon>
        <taxon>fabids</taxon>
        <taxon>Malpighiales</taxon>
        <taxon>Euphorbiaceae</taxon>
        <taxon>Acalyphoideae</taxon>
        <taxon>Acalypheae</taxon>
        <taxon>Ricinus</taxon>
    </lineage>
</organism>